<dbReference type="EMBL" id="JACHNZ010000001">
    <property type="protein sequence ID" value="MBB4630423.1"/>
    <property type="molecule type" value="Genomic_DNA"/>
</dbReference>
<evidence type="ECO:0000256" key="4">
    <source>
        <dbReference type="PIRSR" id="PIRSR006806-1"/>
    </source>
</evidence>
<dbReference type="InterPro" id="IPR024185">
    <property type="entry name" value="FTHF_cligase-like_sf"/>
</dbReference>
<dbReference type="AlphaFoldDB" id="A0A7W7AZP5"/>
<keyword evidence="6" id="KW-0436">Ligase</keyword>
<dbReference type="InterPro" id="IPR002698">
    <property type="entry name" value="FTHF_cligase"/>
</dbReference>
<evidence type="ECO:0000256" key="2">
    <source>
        <dbReference type="ARBA" id="ARBA00022741"/>
    </source>
</evidence>
<evidence type="ECO:0000313" key="6">
    <source>
        <dbReference type="EMBL" id="MBB4630423.1"/>
    </source>
</evidence>
<keyword evidence="2 4" id="KW-0547">Nucleotide-binding</keyword>
<dbReference type="PANTHER" id="PTHR23407">
    <property type="entry name" value="ATPASE INHIBITOR/5-FORMYLTETRAHYDROFOLATE CYCLO-LIGASE"/>
    <property type="match status" value="1"/>
</dbReference>
<name>A0A7W7AZP5_9SPHN</name>
<keyword evidence="5" id="KW-0479">Metal-binding</keyword>
<dbReference type="GO" id="GO:0005524">
    <property type="term" value="F:ATP binding"/>
    <property type="evidence" value="ECO:0007669"/>
    <property type="project" value="UniProtKB-KW"/>
</dbReference>
<comment type="caution">
    <text evidence="6">The sequence shown here is derived from an EMBL/GenBank/DDBJ whole genome shotgun (WGS) entry which is preliminary data.</text>
</comment>
<dbReference type="InterPro" id="IPR037171">
    <property type="entry name" value="NagB/RpiA_transferase-like"/>
</dbReference>
<dbReference type="GO" id="GO:0030272">
    <property type="term" value="F:5-formyltetrahydrofolate cyclo-ligase activity"/>
    <property type="evidence" value="ECO:0007669"/>
    <property type="project" value="UniProtKB-EC"/>
</dbReference>
<dbReference type="PIRSF" id="PIRSF006806">
    <property type="entry name" value="FTHF_cligase"/>
    <property type="match status" value="1"/>
</dbReference>
<dbReference type="GO" id="GO:0046872">
    <property type="term" value="F:metal ion binding"/>
    <property type="evidence" value="ECO:0007669"/>
    <property type="project" value="UniProtKB-KW"/>
</dbReference>
<dbReference type="SUPFAM" id="SSF100950">
    <property type="entry name" value="NagB/RpiA/CoA transferase-like"/>
    <property type="match status" value="1"/>
</dbReference>
<keyword evidence="7" id="KW-1185">Reference proteome</keyword>
<keyword evidence="5" id="KW-0460">Magnesium</keyword>
<evidence type="ECO:0000313" key="7">
    <source>
        <dbReference type="Proteomes" id="UP000566324"/>
    </source>
</evidence>
<dbReference type="RefSeq" id="WP_184063286.1">
    <property type="nucleotide sequence ID" value="NZ_JACHNZ010000001.1"/>
</dbReference>
<organism evidence="6 7">
    <name type="scientific">Sphingosinicella soli</name>
    <dbReference type="NCBI Taxonomy" id="333708"/>
    <lineage>
        <taxon>Bacteria</taxon>
        <taxon>Pseudomonadati</taxon>
        <taxon>Pseudomonadota</taxon>
        <taxon>Alphaproteobacteria</taxon>
        <taxon>Sphingomonadales</taxon>
        <taxon>Sphingosinicellaceae</taxon>
        <taxon>Sphingosinicella</taxon>
    </lineage>
</organism>
<dbReference type="Pfam" id="PF01812">
    <property type="entry name" value="5-FTHF_cyc-lig"/>
    <property type="match status" value="1"/>
</dbReference>
<feature type="binding site" evidence="4">
    <location>
        <begin position="9"/>
        <end position="13"/>
    </location>
    <ligand>
        <name>ATP</name>
        <dbReference type="ChEBI" id="CHEBI:30616"/>
    </ligand>
</feature>
<dbReference type="EC" id="6.3.3.2" evidence="5"/>
<dbReference type="PANTHER" id="PTHR23407:SF1">
    <property type="entry name" value="5-FORMYLTETRAHYDROFOLATE CYCLO-LIGASE"/>
    <property type="match status" value="1"/>
</dbReference>
<evidence type="ECO:0000256" key="1">
    <source>
        <dbReference type="ARBA" id="ARBA00010638"/>
    </source>
</evidence>
<dbReference type="Gene3D" id="3.40.50.10420">
    <property type="entry name" value="NagB/RpiA/CoA transferase-like"/>
    <property type="match status" value="1"/>
</dbReference>
<dbReference type="GO" id="GO:0009396">
    <property type="term" value="P:folic acid-containing compound biosynthetic process"/>
    <property type="evidence" value="ECO:0007669"/>
    <property type="project" value="TreeGrafter"/>
</dbReference>
<keyword evidence="3 4" id="KW-0067">ATP-binding</keyword>
<comment type="cofactor">
    <cofactor evidence="5">
        <name>Mg(2+)</name>
        <dbReference type="ChEBI" id="CHEBI:18420"/>
    </cofactor>
</comment>
<sequence length="191" mass="20086">MSTSLPTDKDTLRRDARAARAAFVRALAADERRALETALAARALPFLQGARTVGSYAPMGHEIDPAACHDLLPAGVTVLLPWFASRDDAMLFRVADGPLEPGPFGTLQPLADAAEAVPGALLVPLVAADAQGNRIGQGKGHFDRTLAALRAAHRTVAIGLAWDVQILASLPADAWDERLDAVVTPTRTLAA</sequence>
<accession>A0A7W7AZP5</accession>
<proteinExistence type="inferred from homology"/>
<gene>
    <name evidence="6" type="ORF">GGQ98_000024</name>
</gene>
<dbReference type="Proteomes" id="UP000566324">
    <property type="component" value="Unassembled WGS sequence"/>
</dbReference>
<comment type="catalytic activity">
    <reaction evidence="5">
        <text>(6S)-5-formyl-5,6,7,8-tetrahydrofolate + ATP = (6R)-5,10-methenyltetrahydrofolate + ADP + phosphate</text>
        <dbReference type="Rhea" id="RHEA:10488"/>
        <dbReference type="ChEBI" id="CHEBI:30616"/>
        <dbReference type="ChEBI" id="CHEBI:43474"/>
        <dbReference type="ChEBI" id="CHEBI:57455"/>
        <dbReference type="ChEBI" id="CHEBI:57457"/>
        <dbReference type="ChEBI" id="CHEBI:456216"/>
        <dbReference type="EC" id="6.3.3.2"/>
    </reaction>
</comment>
<dbReference type="NCBIfam" id="TIGR02727">
    <property type="entry name" value="MTHFS_bact"/>
    <property type="match status" value="1"/>
</dbReference>
<reference evidence="6 7" key="1">
    <citation type="submission" date="2020-08" db="EMBL/GenBank/DDBJ databases">
        <title>Genomic Encyclopedia of Type Strains, Phase IV (KMG-IV): sequencing the most valuable type-strain genomes for metagenomic binning, comparative biology and taxonomic classification.</title>
        <authorList>
            <person name="Goeker M."/>
        </authorList>
    </citation>
    <scope>NUCLEOTIDE SEQUENCE [LARGE SCALE GENOMIC DNA]</scope>
    <source>
        <strain evidence="6 7">DSM 17328</strain>
    </source>
</reference>
<evidence type="ECO:0000256" key="5">
    <source>
        <dbReference type="RuleBase" id="RU361279"/>
    </source>
</evidence>
<evidence type="ECO:0000256" key="3">
    <source>
        <dbReference type="ARBA" id="ARBA00022840"/>
    </source>
</evidence>
<feature type="binding site" evidence="4">
    <location>
        <position position="62"/>
    </location>
    <ligand>
        <name>substrate</name>
    </ligand>
</feature>
<protein>
    <recommendedName>
        <fullName evidence="5">5-formyltetrahydrofolate cyclo-ligase</fullName>
        <ecNumber evidence="5">6.3.3.2</ecNumber>
    </recommendedName>
</protein>
<dbReference type="GO" id="GO:0035999">
    <property type="term" value="P:tetrahydrofolate interconversion"/>
    <property type="evidence" value="ECO:0007669"/>
    <property type="project" value="TreeGrafter"/>
</dbReference>
<comment type="similarity">
    <text evidence="1 5">Belongs to the 5-formyltetrahydrofolate cyclo-ligase family.</text>
</comment>